<dbReference type="OrthoDB" id="5634422at2"/>
<organism evidence="1 2">
    <name type="scientific">Legionella pneumophila</name>
    <dbReference type="NCBI Taxonomy" id="446"/>
    <lineage>
        <taxon>Bacteria</taxon>
        <taxon>Pseudomonadati</taxon>
        <taxon>Pseudomonadota</taxon>
        <taxon>Gammaproteobacteria</taxon>
        <taxon>Legionellales</taxon>
        <taxon>Legionellaceae</taxon>
        <taxon>Legionella</taxon>
    </lineage>
</organism>
<sequence>MASQVIFLSWAHYFKFEKTTNIEFYIYKKQINLYRLSSSCLIKEISSMKRYIWFHPSYVLESAEATLLGQQTNAKDHGYILLNDQELGKVTCEDHLTIIGHSTLAPTPAEDTGLYIQGDTADALIRRLTTNGLKEAPKILSLESCRAGISGGLAQQLSRSPFFKYTLIEANLNSVGRKPMEMQWNFPTDSLGRAVLKLDNSPWMFYLGGFLVGRLTHDTYTTEDLFSLLSPPTFHKHFFAHYQPGFFGGRSGRHCLFNKTTITLEKASNFAQEDQDSASAKALEVVLKKLYSQPA</sequence>
<reference evidence="1 2" key="1">
    <citation type="submission" date="2018-02" db="EMBL/GenBank/DDBJ databases">
        <title>Draft genome sequences of four Legionella pneumophila clinical strains isolated in Ontario.</title>
        <authorList>
            <person name="Fortuna A."/>
            <person name="Ramnarine R."/>
            <person name="Li A."/>
            <person name="Frantz C."/>
            <person name="Mallo G."/>
        </authorList>
    </citation>
    <scope>NUCLEOTIDE SEQUENCE [LARGE SCALE GENOMIC DNA]</scope>
    <source>
        <strain evidence="1 2">LG61</strain>
    </source>
</reference>
<evidence type="ECO:0000313" key="2">
    <source>
        <dbReference type="Proteomes" id="UP000239239"/>
    </source>
</evidence>
<protein>
    <submittedName>
        <fullName evidence="1">Uncharacterized protein</fullName>
    </submittedName>
</protein>
<proteinExistence type="predicted"/>
<gene>
    <name evidence="1" type="ORF">C3928_01440</name>
</gene>
<dbReference type="Proteomes" id="UP000239239">
    <property type="component" value="Unassembled WGS sequence"/>
</dbReference>
<dbReference type="AlphaFoldDB" id="A0A2S6F7M1"/>
<dbReference type="EMBL" id="PQWY01000002">
    <property type="protein sequence ID" value="PPK33426.1"/>
    <property type="molecule type" value="Genomic_DNA"/>
</dbReference>
<evidence type="ECO:0000313" key="1">
    <source>
        <dbReference type="EMBL" id="PPK33426.1"/>
    </source>
</evidence>
<comment type="caution">
    <text evidence="1">The sequence shown here is derived from an EMBL/GenBank/DDBJ whole genome shotgun (WGS) entry which is preliminary data.</text>
</comment>
<accession>A0A2S6F7M1</accession>
<name>A0A2S6F7M1_LEGPN</name>